<dbReference type="NCBIfam" id="TIGR00756">
    <property type="entry name" value="PPR"/>
    <property type="match status" value="3"/>
</dbReference>
<keyword evidence="2" id="KW-0677">Repeat</keyword>
<proteinExistence type="inferred from homology"/>
<dbReference type="Pfam" id="PF01535">
    <property type="entry name" value="PPR"/>
    <property type="match status" value="4"/>
</dbReference>
<dbReference type="PANTHER" id="PTHR47926:SF398">
    <property type="entry name" value="PENTATRICOPEPTIDE REPEAT-CONTAINING PROTEIN"/>
    <property type="match status" value="1"/>
</dbReference>
<dbReference type="GO" id="GO:0003723">
    <property type="term" value="F:RNA binding"/>
    <property type="evidence" value="ECO:0007669"/>
    <property type="project" value="InterPro"/>
</dbReference>
<gene>
    <name evidence="5" type="ORF">HS088_TW01G00174</name>
</gene>
<feature type="repeat" description="PPR" evidence="3">
    <location>
        <begin position="72"/>
        <end position="106"/>
    </location>
</feature>
<reference evidence="5 6" key="1">
    <citation type="journal article" date="2020" name="Nat. Commun.">
        <title>Genome of Tripterygium wilfordii and identification of cytochrome P450 involved in triptolide biosynthesis.</title>
        <authorList>
            <person name="Tu L."/>
            <person name="Su P."/>
            <person name="Zhang Z."/>
            <person name="Gao L."/>
            <person name="Wang J."/>
            <person name="Hu T."/>
            <person name="Zhou J."/>
            <person name="Zhang Y."/>
            <person name="Zhao Y."/>
            <person name="Liu Y."/>
            <person name="Song Y."/>
            <person name="Tong Y."/>
            <person name="Lu Y."/>
            <person name="Yang J."/>
            <person name="Xu C."/>
            <person name="Jia M."/>
            <person name="Peters R.J."/>
            <person name="Huang L."/>
            <person name="Gao W."/>
        </authorList>
    </citation>
    <scope>NUCLEOTIDE SEQUENCE [LARGE SCALE GENOMIC DNA]</scope>
    <source>
        <strain evidence="6">cv. XIE 37</strain>
        <tissue evidence="5">Leaf</tissue>
    </source>
</reference>
<feature type="repeat" description="PPR" evidence="3">
    <location>
        <begin position="375"/>
        <end position="409"/>
    </location>
</feature>
<dbReference type="InterPro" id="IPR046848">
    <property type="entry name" value="E_motif"/>
</dbReference>
<dbReference type="FunFam" id="1.25.40.10:FF:000196">
    <property type="entry name" value="Pentatricopeptide repeat-containing protein At4g14850"/>
    <property type="match status" value="2"/>
</dbReference>
<dbReference type="EMBL" id="JAAARO010000001">
    <property type="protein sequence ID" value="KAF5752266.1"/>
    <property type="molecule type" value="Genomic_DNA"/>
</dbReference>
<dbReference type="Proteomes" id="UP000593562">
    <property type="component" value="Unassembled WGS sequence"/>
</dbReference>
<dbReference type="FunFam" id="1.25.40.10:FF:000668">
    <property type="entry name" value="Pentatricopeptide repeat-containing protein, mitochondrial"/>
    <property type="match status" value="1"/>
</dbReference>
<feature type="domain" description="DYW" evidence="4">
    <location>
        <begin position="591"/>
        <end position="683"/>
    </location>
</feature>
<keyword evidence="6" id="KW-1185">Reference proteome</keyword>
<dbReference type="Pfam" id="PF20431">
    <property type="entry name" value="E_motif"/>
    <property type="match status" value="1"/>
</dbReference>
<feature type="repeat" description="PPR" evidence="3">
    <location>
        <begin position="344"/>
        <end position="374"/>
    </location>
</feature>
<dbReference type="InterPro" id="IPR046960">
    <property type="entry name" value="PPR_At4g14850-like_plant"/>
</dbReference>
<dbReference type="InterPro" id="IPR032867">
    <property type="entry name" value="DYW_dom"/>
</dbReference>
<dbReference type="InterPro" id="IPR011990">
    <property type="entry name" value="TPR-like_helical_dom_sf"/>
</dbReference>
<name>A0A7J7E1T8_TRIWF</name>
<dbReference type="Pfam" id="PF14432">
    <property type="entry name" value="DYW_deaminase"/>
    <property type="match status" value="1"/>
</dbReference>
<dbReference type="InParanoid" id="A0A7J7E1T8"/>
<sequence length="683" mass="75394">MPHLTPNSIGSVIESAVSKRSLLLGRAAHAFIIRTLDTPPPAFLSNHLVNLYSKLDLPGSAELVIRLTPSRSVVTWTTLIAGLVQNGHFASALIHFSNMLRDHVQPNDFTIPCAFKAAASLRLHATGKQVHAFSVKSGQVTDVFVGCSAFAMYLKTGLIEEAKKLFDEMPEKSIAMWNAYISNAVDVGRPRDAVHKFIEFRRAGGNPDSITFCKFLNACSDASYVELGQQLHGFSIRSGFEESVQVSNGFIDFYGKCGKTGQAEVVFDEMRERNDVSWCTLVSVFVQNHEDEKACGVFLRARKEGVEPKDFMVSIVISACAGLSGLELGRSVHSLAVKACVDDNIYVGSALVDMYGKCGSIEDAERAFHEMPERNLVTWNAMMGGYSHQGHSDTALALFEEMTGSYRVPPSHVTLVCVLSACTRAGAVKQGMEIFESMRERYGIEASAEHYACIVDLLGRAGMVERAYEFIKKMPISPTISVWGALLNACKVYGKPELGTIAAHKLFELDPKDSGNHVLLSNLLAASGRWEEATLVRKEMKDVGIKKGTGYSWVTVKGKVHTFQAKDTGHDRNSEIQATLAKLRRQMEAAGYIPDTKYSLHDLEEEEKMTEVGHHSEKIALAFSLLALPPGVPIRITKNLRICGDCHSAFKFISGIVGREILVRDNNRFHRFRDGHCSCRDYW</sequence>
<evidence type="ECO:0000256" key="2">
    <source>
        <dbReference type="ARBA" id="ARBA00022737"/>
    </source>
</evidence>
<comment type="similarity">
    <text evidence="1">Belongs to the PPR family. PCMP-H subfamily.</text>
</comment>
<dbReference type="Pfam" id="PF13041">
    <property type="entry name" value="PPR_2"/>
    <property type="match status" value="2"/>
</dbReference>
<evidence type="ECO:0000259" key="4">
    <source>
        <dbReference type="Pfam" id="PF14432"/>
    </source>
</evidence>
<dbReference type="SUPFAM" id="SSF48452">
    <property type="entry name" value="TPR-like"/>
    <property type="match status" value="1"/>
</dbReference>
<evidence type="ECO:0000256" key="3">
    <source>
        <dbReference type="PROSITE-ProRule" id="PRU00708"/>
    </source>
</evidence>
<dbReference type="OrthoDB" id="750109at2759"/>
<dbReference type="GO" id="GO:0009451">
    <property type="term" value="P:RNA modification"/>
    <property type="evidence" value="ECO:0007669"/>
    <property type="project" value="InterPro"/>
</dbReference>
<dbReference type="FunFam" id="1.25.40.10:FF:001211">
    <property type="entry name" value="Pentatricopeptide repeat-containing protein"/>
    <property type="match status" value="1"/>
</dbReference>
<accession>A0A7J7E1T8</accession>
<dbReference type="PROSITE" id="PS51375">
    <property type="entry name" value="PPR"/>
    <property type="match status" value="4"/>
</dbReference>
<organism evidence="5 6">
    <name type="scientific">Tripterygium wilfordii</name>
    <name type="common">Thunder God vine</name>
    <dbReference type="NCBI Taxonomy" id="458696"/>
    <lineage>
        <taxon>Eukaryota</taxon>
        <taxon>Viridiplantae</taxon>
        <taxon>Streptophyta</taxon>
        <taxon>Embryophyta</taxon>
        <taxon>Tracheophyta</taxon>
        <taxon>Spermatophyta</taxon>
        <taxon>Magnoliopsida</taxon>
        <taxon>eudicotyledons</taxon>
        <taxon>Gunneridae</taxon>
        <taxon>Pentapetalae</taxon>
        <taxon>rosids</taxon>
        <taxon>fabids</taxon>
        <taxon>Celastrales</taxon>
        <taxon>Celastraceae</taxon>
        <taxon>Tripterygium</taxon>
    </lineage>
</organism>
<dbReference type="Gene3D" id="1.25.40.10">
    <property type="entry name" value="Tetratricopeptide repeat domain"/>
    <property type="match status" value="5"/>
</dbReference>
<protein>
    <submittedName>
        <fullName evidence="5">Pentatricopeptide repeat-containing protein</fullName>
    </submittedName>
</protein>
<dbReference type="PANTHER" id="PTHR47926">
    <property type="entry name" value="PENTATRICOPEPTIDE REPEAT-CONTAINING PROTEIN"/>
    <property type="match status" value="1"/>
</dbReference>
<feature type="repeat" description="PPR" evidence="3">
    <location>
        <begin position="274"/>
        <end position="308"/>
    </location>
</feature>
<comment type="caution">
    <text evidence="5">The sequence shown here is derived from an EMBL/GenBank/DDBJ whole genome shotgun (WGS) entry which is preliminary data.</text>
</comment>
<evidence type="ECO:0000313" key="5">
    <source>
        <dbReference type="EMBL" id="KAF5752266.1"/>
    </source>
</evidence>
<dbReference type="FunFam" id="1.25.40.10:FF:000681">
    <property type="entry name" value="Pentatricopeptide repeat-containing protein"/>
    <property type="match status" value="1"/>
</dbReference>
<dbReference type="AlphaFoldDB" id="A0A7J7E1T8"/>
<evidence type="ECO:0000313" key="6">
    <source>
        <dbReference type="Proteomes" id="UP000593562"/>
    </source>
</evidence>
<dbReference type="InterPro" id="IPR002885">
    <property type="entry name" value="PPR_rpt"/>
</dbReference>
<evidence type="ECO:0000256" key="1">
    <source>
        <dbReference type="ARBA" id="ARBA00006643"/>
    </source>
</evidence>
<dbReference type="FunCoup" id="A0A7J7E1T8">
    <property type="interactions" value="357"/>
</dbReference>
<dbReference type="GO" id="GO:0008270">
    <property type="term" value="F:zinc ion binding"/>
    <property type="evidence" value="ECO:0007669"/>
    <property type="project" value="InterPro"/>
</dbReference>